<feature type="domain" description="Cytochrome c" evidence="6">
    <location>
        <begin position="185"/>
        <end position="295"/>
    </location>
</feature>
<keyword evidence="5" id="KW-0812">Transmembrane</keyword>
<dbReference type="GO" id="GO:0009055">
    <property type="term" value="F:electron transfer activity"/>
    <property type="evidence" value="ECO:0007669"/>
    <property type="project" value="InterPro"/>
</dbReference>
<feature type="domain" description="Cytochrome c" evidence="6">
    <location>
        <begin position="37"/>
        <end position="143"/>
    </location>
</feature>
<keyword evidence="5" id="KW-1133">Transmembrane helix</keyword>
<dbReference type="PROSITE" id="PS51007">
    <property type="entry name" value="CYTC"/>
    <property type="match status" value="2"/>
</dbReference>
<dbReference type="Gene3D" id="1.10.760.10">
    <property type="entry name" value="Cytochrome c-like domain"/>
    <property type="match status" value="2"/>
</dbReference>
<evidence type="ECO:0000259" key="6">
    <source>
        <dbReference type="PROSITE" id="PS51007"/>
    </source>
</evidence>
<dbReference type="InterPro" id="IPR036909">
    <property type="entry name" value="Cyt_c-like_dom_sf"/>
</dbReference>
<name>A0A933L4Y8_9HYPH</name>
<dbReference type="AlphaFoldDB" id="A0A933L4Y8"/>
<evidence type="ECO:0000256" key="2">
    <source>
        <dbReference type="ARBA" id="ARBA00022723"/>
    </source>
</evidence>
<evidence type="ECO:0000256" key="5">
    <source>
        <dbReference type="SAM" id="Phobius"/>
    </source>
</evidence>
<dbReference type="InterPro" id="IPR009056">
    <property type="entry name" value="Cyt_c-like_dom"/>
</dbReference>
<keyword evidence="3 4" id="KW-0408">Iron</keyword>
<evidence type="ECO:0000256" key="4">
    <source>
        <dbReference type="PROSITE-ProRule" id="PRU00433"/>
    </source>
</evidence>
<comment type="caution">
    <text evidence="7">The sequence shown here is derived from an EMBL/GenBank/DDBJ whole genome shotgun (WGS) entry which is preliminary data.</text>
</comment>
<dbReference type="GO" id="GO:0046872">
    <property type="term" value="F:metal ion binding"/>
    <property type="evidence" value="ECO:0007669"/>
    <property type="project" value="UniProtKB-KW"/>
</dbReference>
<dbReference type="GO" id="GO:0020037">
    <property type="term" value="F:heme binding"/>
    <property type="evidence" value="ECO:0007669"/>
    <property type="project" value="InterPro"/>
</dbReference>
<evidence type="ECO:0000256" key="3">
    <source>
        <dbReference type="ARBA" id="ARBA00023004"/>
    </source>
</evidence>
<protein>
    <submittedName>
        <fullName evidence="7">Cytochrome c</fullName>
    </submittedName>
</protein>
<proteinExistence type="predicted"/>
<organism evidence="7 8">
    <name type="scientific">Devosia nanyangense</name>
    <dbReference type="NCBI Taxonomy" id="1228055"/>
    <lineage>
        <taxon>Bacteria</taxon>
        <taxon>Pseudomonadati</taxon>
        <taxon>Pseudomonadota</taxon>
        <taxon>Alphaproteobacteria</taxon>
        <taxon>Hyphomicrobiales</taxon>
        <taxon>Devosiaceae</taxon>
        <taxon>Devosia</taxon>
    </lineage>
</organism>
<dbReference type="EMBL" id="JACRAF010000048">
    <property type="protein sequence ID" value="MBI4923222.1"/>
    <property type="molecule type" value="Genomic_DNA"/>
</dbReference>
<reference evidence="7" key="1">
    <citation type="submission" date="2020-07" db="EMBL/GenBank/DDBJ databases">
        <title>Huge and variable diversity of episymbiotic CPR bacteria and DPANN archaea in groundwater ecosystems.</title>
        <authorList>
            <person name="He C.Y."/>
            <person name="Keren R."/>
            <person name="Whittaker M."/>
            <person name="Farag I.F."/>
            <person name="Doudna J."/>
            <person name="Cate J.H.D."/>
            <person name="Banfield J.F."/>
        </authorList>
    </citation>
    <scope>NUCLEOTIDE SEQUENCE</scope>
    <source>
        <strain evidence="7">NC_groundwater_1586_Pr3_B-0.1um_66_15</strain>
    </source>
</reference>
<feature type="transmembrane region" description="Helical" evidence="5">
    <location>
        <begin position="6"/>
        <end position="24"/>
    </location>
</feature>
<evidence type="ECO:0000313" key="7">
    <source>
        <dbReference type="EMBL" id="MBI4923222.1"/>
    </source>
</evidence>
<accession>A0A933L4Y8</accession>
<dbReference type="InterPro" id="IPR051459">
    <property type="entry name" value="Cytochrome_c-type_DH"/>
</dbReference>
<dbReference type="SUPFAM" id="SSF46626">
    <property type="entry name" value="Cytochrome c"/>
    <property type="match status" value="2"/>
</dbReference>
<dbReference type="PANTHER" id="PTHR35008">
    <property type="entry name" value="BLL4482 PROTEIN-RELATED"/>
    <property type="match status" value="1"/>
</dbReference>
<evidence type="ECO:0000313" key="8">
    <source>
        <dbReference type="Proteomes" id="UP000782610"/>
    </source>
</evidence>
<keyword evidence="5" id="KW-0472">Membrane</keyword>
<dbReference type="PANTHER" id="PTHR35008:SF8">
    <property type="entry name" value="ALCOHOL DEHYDROGENASE CYTOCHROME C SUBUNIT"/>
    <property type="match status" value="1"/>
</dbReference>
<gene>
    <name evidence="7" type="ORF">HY834_15885</name>
</gene>
<dbReference type="Proteomes" id="UP000782610">
    <property type="component" value="Unassembled WGS sequence"/>
</dbReference>
<keyword evidence="1 4" id="KW-0349">Heme</keyword>
<keyword evidence="2 4" id="KW-0479">Metal-binding</keyword>
<evidence type="ECO:0000256" key="1">
    <source>
        <dbReference type="ARBA" id="ARBA00022617"/>
    </source>
</evidence>
<sequence>MRLWLWVIGIIVVIGAGIGIYMLTPVTGPARDLTLTGDAERGAYLIRLGGCVTCHTDPKTKDALLAGLQSAGLKTPFGNFYPPNITSSRSAGIGNWTLAQFSRAMSDGEGPQGHLYPAFPFDAYTLMSDQEIADLFAALQAVPAIDTPSHPHEVGFPFNIRLAMAGWKHLFFHPQRFVADPAHSEQWNRGKYIVFGPGHCVTCHSPRNLLGGIDAGAELTGNPAGGTGGKAPSLLKDALARHEYDAAALAETLSDGFTPGFDTLGGAMGEVVADETSQWTEADRAAVAAYLMGAE</sequence>